<dbReference type="InterPro" id="IPR036188">
    <property type="entry name" value="FAD/NAD-bd_sf"/>
</dbReference>
<sequence>MPEAANSGDSCDVIVVGAGNAALCAALSAQEQGARVVVLERAPEEESGGNSRFTAGAIRVAYRGVDDLRELMPDLTEAEIAQTDFGTYTEDQFFDDMFRVTRNRTDPVLCEILVRRSFETLKWLRGKGVRFQPIWGRQAFKVDGKFKFWGGLTVEAWGGGPGLVQAETEACRKRGVEIRYRSRAVKLLTDGFRVQGVQVRTPGRFYELRAPAVILASGGFQADAEWRTRYLGPGWELAKVRGTRFNTGDGIRMALEIGASPFGNWSGCHAVQWDFNAPEFGDLAVGDAFQKHSYPWGVLINANGRRFLDEGADFRNYTYAKYGRVVLEQPGNFAWQIFDRKVLHLLRDEYRIKQVTKVRADTLEELAQKLEGVDAQAFLEEIRRYNAAVRTDIPFNPNVKDGRRTEGLEINKSNWANTIDEPPFEAYQVGCGITFTFGGLRIDPETRVLDQDQEPIPGLYACGELVGGIFYFNYPGGSGLINGAVFGKIAGATAVADLRRNA</sequence>
<evidence type="ECO:0000256" key="1">
    <source>
        <dbReference type="ARBA" id="ARBA00001974"/>
    </source>
</evidence>
<feature type="domain" description="FAD-dependent oxidoreductase 2 FAD-binding" evidence="5">
    <location>
        <begin position="12"/>
        <end position="478"/>
    </location>
</feature>
<keyword evidence="4" id="KW-0560">Oxidoreductase</keyword>
<evidence type="ECO:0000259" key="5">
    <source>
        <dbReference type="Pfam" id="PF00890"/>
    </source>
</evidence>
<dbReference type="Gene3D" id="3.90.700.10">
    <property type="entry name" value="Succinate dehydrogenase/fumarate reductase flavoprotein, catalytic domain"/>
    <property type="match status" value="1"/>
</dbReference>
<dbReference type="InterPro" id="IPR050315">
    <property type="entry name" value="FAD-oxidoreductase_2"/>
</dbReference>
<dbReference type="PANTHER" id="PTHR43400:SF7">
    <property type="entry name" value="FAD-DEPENDENT OXIDOREDUCTASE 2 FAD BINDING DOMAIN-CONTAINING PROTEIN"/>
    <property type="match status" value="1"/>
</dbReference>
<evidence type="ECO:0000256" key="3">
    <source>
        <dbReference type="ARBA" id="ARBA00022827"/>
    </source>
</evidence>
<protein>
    <submittedName>
        <fullName evidence="6">FAD-dependent tricarballylate dehydrogenase TcuA</fullName>
    </submittedName>
</protein>
<dbReference type="Pfam" id="PF00890">
    <property type="entry name" value="FAD_binding_2"/>
    <property type="match status" value="1"/>
</dbReference>
<dbReference type="NCBIfam" id="NF006130">
    <property type="entry name" value="PRK08274.1"/>
    <property type="match status" value="1"/>
</dbReference>
<dbReference type="Gene3D" id="3.50.50.60">
    <property type="entry name" value="FAD/NAD(P)-binding domain"/>
    <property type="match status" value="1"/>
</dbReference>
<dbReference type="EMBL" id="JAHZUY010000010">
    <property type="protein sequence ID" value="MBW8269036.1"/>
    <property type="molecule type" value="Genomic_DNA"/>
</dbReference>
<proteinExistence type="predicted"/>
<name>A0ABS7F0A4_9PROT</name>
<comment type="cofactor">
    <cofactor evidence="1">
        <name>FAD</name>
        <dbReference type="ChEBI" id="CHEBI:57692"/>
    </cofactor>
</comment>
<dbReference type="InterPro" id="IPR027477">
    <property type="entry name" value="Succ_DH/fumarate_Rdtase_cat_sf"/>
</dbReference>
<dbReference type="InterPro" id="IPR003953">
    <property type="entry name" value="FAD-dep_OxRdtase_2_FAD-bd"/>
</dbReference>
<organism evidence="6 7">
    <name type="scientific">Caldovatus aquaticus</name>
    <dbReference type="NCBI Taxonomy" id="2865671"/>
    <lineage>
        <taxon>Bacteria</taxon>
        <taxon>Pseudomonadati</taxon>
        <taxon>Pseudomonadota</taxon>
        <taxon>Alphaproteobacteria</taxon>
        <taxon>Acetobacterales</taxon>
        <taxon>Roseomonadaceae</taxon>
        <taxon>Caldovatus</taxon>
    </lineage>
</organism>
<dbReference type="Proteomes" id="UP001519924">
    <property type="component" value="Unassembled WGS sequence"/>
</dbReference>
<dbReference type="RefSeq" id="WP_220116700.1">
    <property type="nucleotide sequence ID" value="NZ_JAHZUY010000010.1"/>
</dbReference>
<keyword evidence="7" id="KW-1185">Reference proteome</keyword>
<gene>
    <name evidence="6" type="primary">tcuA</name>
    <name evidence="6" type="ORF">K1J50_05995</name>
</gene>
<dbReference type="SUPFAM" id="SSF51905">
    <property type="entry name" value="FAD/NAD(P)-binding domain"/>
    <property type="match status" value="1"/>
</dbReference>
<accession>A0ABS7F0A4</accession>
<dbReference type="PANTHER" id="PTHR43400">
    <property type="entry name" value="FUMARATE REDUCTASE"/>
    <property type="match status" value="1"/>
</dbReference>
<evidence type="ECO:0000313" key="6">
    <source>
        <dbReference type="EMBL" id="MBW8269036.1"/>
    </source>
</evidence>
<evidence type="ECO:0000256" key="4">
    <source>
        <dbReference type="ARBA" id="ARBA00023002"/>
    </source>
</evidence>
<evidence type="ECO:0000313" key="7">
    <source>
        <dbReference type="Proteomes" id="UP001519924"/>
    </source>
</evidence>
<reference evidence="6 7" key="1">
    <citation type="submission" date="2021-08" db="EMBL/GenBank/DDBJ databases">
        <title>Caldovatus sediminis gen. nov., sp. nov., a moderately thermophilic bacterium isolated from a hot spring.</title>
        <authorList>
            <person name="Hu C.-J."/>
            <person name="Li W.-J."/>
            <person name="Xian W.-D."/>
        </authorList>
    </citation>
    <scope>NUCLEOTIDE SEQUENCE [LARGE SCALE GENOMIC DNA]</scope>
    <source>
        <strain evidence="6 7">SYSU G05006</strain>
    </source>
</reference>
<evidence type="ECO:0000256" key="2">
    <source>
        <dbReference type="ARBA" id="ARBA00022630"/>
    </source>
</evidence>
<keyword evidence="3" id="KW-0274">FAD</keyword>
<keyword evidence="2" id="KW-0285">Flavoprotein</keyword>
<comment type="caution">
    <text evidence="6">The sequence shown here is derived from an EMBL/GenBank/DDBJ whole genome shotgun (WGS) entry which is preliminary data.</text>
</comment>
<dbReference type="SUPFAM" id="SSF56425">
    <property type="entry name" value="Succinate dehydrogenase/fumarate reductase flavoprotein, catalytic domain"/>
    <property type="match status" value="1"/>
</dbReference>